<organism evidence="2">
    <name type="scientific">Rhizophora mucronata</name>
    <name type="common">Asiatic mangrove</name>
    <dbReference type="NCBI Taxonomy" id="61149"/>
    <lineage>
        <taxon>Eukaryota</taxon>
        <taxon>Viridiplantae</taxon>
        <taxon>Streptophyta</taxon>
        <taxon>Embryophyta</taxon>
        <taxon>Tracheophyta</taxon>
        <taxon>Spermatophyta</taxon>
        <taxon>Magnoliopsida</taxon>
        <taxon>eudicotyledons</taxon>
        <taxon>Gunneridae</taxon>
        <taxon>Pentapetalae</taxon>
        <taxon>rosids</taxon>
        <taxon>fabids</taxon>
        <taxon>Malpighiales</taxon>
        <taxon>Rhizophoraceae</taxon>
        <taxon>Rhizophora</taxon>
    </lineage>
</organism>
<evidence type="ECO:0000313" key="2">
    <source>
        <dbReference type="EMBL" id="MBW81089.1"/>
    </source>
</evidence>
<feature type="transmembrane region" description="Helical" evidence="1">
    <location>
        <begin position="6"/>
        <end position="27"/>
    </location>
</feature>
<accession>A0A2P2IIN5</accession>
<dbReference type="AlphaFoldDB" id="A0A2P2IIN5"/>
<dbReference type="EMBL" id="GGEC01000606">
    <property type="protein sequence ID" value="MBW81089.1"/>
    <property type="molecule type" value="Transcribed_RNA"/>
</dbReference>
<evidence type="ECO:0000256" key="1">
    <source>
        <dbReference type="SAM" id="Phobius"/>
    </source>
</evidence>
<proteinExistence type="predicted"/>
<keyword evidence="1" id="KW-1133">Transmembrane helix</keyword>
<sequence>MDCRLTSIPGWLLIMRLALWVPLLCLASRD</sequence>
<keyword evidence="1" id="KW-0812">Transmembrane</keyword>
<reference evidence="2" key="1">
    <citation type="submission" date="2018-02" db="EMBL/GenBank/DDBJ databases">
        <title>Rhizophora mucronata_Transcriptome.</title>
        <authorList>
            <person name="Meera S.P."/>
            <person name="Sreeshan A."/>
            <person name="Augustine A."/>
        </authorList>
    </citation>
    <scope>NUCLEOTIDE SEQUENCE</scope>
    <source>
        <tissue evidence="2">Leaf</tissue>
    </source>
</reference>
<name>A0A2P2IIN5_RHIMU</name>
<protein>
    <submittedName>
        <fullName evidence="2">Uncharacterized protein</fullName>
    </submittedName>
</protein>
<keyword evidence="1" id="KW-0472">Membrane</keyword>